<dbReference type="OrthoDB" id="2456654at2"/>
<protein>
    <recommendedName>
        <fullName evidence="2">SHOCT domain-containing protein</fullName>
    </recommendedName>
</protein>
<feature type="transmembrane region" description="Helical" evidence="1">
    <location>
        <begin position="6"/>
        <end position="30"/>
    </location>
</feature>
<dbReference type="InterPro" id="IPR018649">
    <property type="entry name" value="SHOCT"/>
</dbReference>
<keyword evidence="4" id="KW-1185">Reference proteome</keyword>
<organism evidence="3 4">
    <name type="scientific">Planococcus lenghuensis</name>
    <dbReference type="NCBI Taxonomy" id="2213202"/>
    <lineage>
        <taxon>Bacteria</taxon>
        <taxon>Bacillati</taxon>
        <taxon>Bacillota</taxon>
        <taxon>Bacilli</taxon>
        <taxon>Bacillales</taxon>
        <taxon>Caryophanaceae</taxon>
        <taxon>Planococcus</taxon>
    </lineage>
</organism>
<keyword evidence="1" id="KW-0472">Membrane</keyword>
<evidence type="ECO:0000256" key="1">
    <source>
        <dbReference type="SAM" id="Phobius"/>
    </source>
</evidence>
<evidence type="ECO:0000313" key="4">
    <source>
        <dbReference type="Proteomes" id="UP000188184"/>
    </source>
</evidence>
<reference evidence="3 4" key="1">
    <citation type="submission" date="2017-02" db="EMBL/GenBank/DDBJ databases">
        <title>The complete genomic sequence of a novel cold adapted crude oil-degrading bacterium Planococcus qaidamina Y42.</title>
        <authorList>
            <person name="Yang R."/>
        </authorList>
    </citation>
    <scope>NUCLEOTIDE SEQUENCE [LARGE SCALE GENOMIC DNA]</scope>
    <source>
        <strain evidence="3 4">Y42</strain>
    </source>
</reference>
<keyword evidence="1" id="KW-1133">Transmembrane helix</keyword>
<gene>
    <name evidence="3" type="ORF">B0X71_09295</name>
</gene>
<sequence>MMMGGGGLLMMLLWIVIVGIVIYGIVLLIMKPFERKGNKNEQEDRALDVLRERFARGEIDETEYEEKKRVLLKG</sequence>
<dbReference type="Proteomes" id="UP000188184">
    <property type="component" value="Chromosome"/>
</dbReference>
<dbReference type="AlphaFoldDB" id="A0A1Q2KYS7"/>
<evidence type="ECO:0000313" key="3">
    <source>
        <dbReference type="EMBL" id="AQQ53254.1"/>
    </source>
</evidence>
<dbReference type="EMBL" id="CP019640">
    <property type="protein sequence ID" value="AQQ53254.1"/>
    <property type="molecule type" value="Genomic_DNA"/>
</dbReference>
<name>A0A1Q2KYS7_9BACL</name>
<dbReference type="Pfam" id="PF09851">
    <property type="entry name" value="SHOCT"/>
    <property type="match status" value="1"/>
</dbReference>
<proteinExistence type="predicted"/>
<evidence type="ECO:0000259" key="2">
    <source>
        <dbReference type="Pfam" id="PF09851"/>
    </source>
</evidence>
<dbReference type="KEGG" id="pmar:B0X71_09295"/>
<accession>A0A1Q2KYS7</accession>
<feature type="domain" description="SHOCT" evidence="2">
    <location>
        <begin position="46"/>
        <end position="72"/>
    </location>
</feature>
<keyword evidence="1" id="KW-0812">Transmembrane</keyword>